<gene>
    <name evidence="1" type="ORF">ERUC_LOCUS10133</name>
</gene>
<evidence type="ECO:0008006" key="3">
    <source>
        <dbReference type="Google" id="ProtNLM"/>
    </source>
</evidence>
<organism evidence="1 2">
    <name type="scientific">Eruca vesicaria subsp. sativa</name>
    <name type="common">Garden rocket</name>
    <name type="synonym">Eruca sativa</name>
    <dbReference type="NCBI Taxonomy" id="29727"/>
    <lineage>
        <taxon>Eukaryota</taxon>
        <taxon>Viridiplantae</taxon>
        <taxon>Streptophyta</taxon>
        <taxon>Embryophyta</taxon>
        <taxon>Tracheophyta</taxon>
        <taxon>Spermatophyta</taxon>
        <taxon>Magnoliopsida</taxon>
        <taxon>eudicotyledons</taxon>
        <taxon>Gunneridae</taxon>
        <taxon>Pentapetalae</taxon>
        <taxon>rosids</taxon>
        <taxon>malvids</taxon>
        <taxon>Brassicales</taxon>
        <taxon>Brassicaceae</taxon>
        <taxon>Brassiceae</taxon>
        <taxon>Eruca</taxon>
    </lineage>
</organism>
<dbReference type="PANTHER" id="PTHR14379:SF51">
    <property type="entry name" value="NYN DOMAIN-CONTAINING PROTEIN"/>
    <property type="match status" value="1"/>
</dbReference>
<reference evidence="1 2" key="1">
    <citation type="submission" date="2022-03" db="EMBL/GenBank/DDBJ databases">
        <authorList>
            <person name="Macdonald S."/>
            <person name="Ahmed S."/>
            <person name="Newling K."/>
        </authorList>
    </citation>
    <scope>NUCLEOTIDE SEQUENCE [LARGE SCALE GENOMIC DNA]</scope>
</reference>
<proteinExistence type="predicted"/>
<dbReference type="Proteomes" id="UP001642260">
    <property type="component" value="Unassembled WGS sequence"/>
</dbReference>
<accession>A0ABC8JKZ9</accession>
<keyword evidence="2" id="KW-1185">Reference proteome</keyword>
<protein>
    <recommendedName>
        <fullName evidence="3">NYN domain-containing protein</fullName>
    </recommendedName>
</protein>
<dbReference type="PANTHER" id="PTHR14379">
    <property type="entry name" value="LIMKAIN B LKAP"/>
    <property type="match status" value="1"/>
</dbReference>
<comment type="caution">
    <text evidence="1">The sequence shown here is derived from an EMBL/GenBank/DDBJ whole genome shotgun (WGS) entry which is preliminary data.</text>
</comment>
<sequence>MAHSETIEFYSDNDTYLFWNMDDVPVPVDTDLGSVSSNIERALFLMGFEGSLTIIVDCKKLKYTEEELWNAGHISYLPFSAKAYREGLVHPPVHMSYYMLLMAEDTGPMHANVAVITNSKSEPDSELHRVMHCLKSRGHNVLLVEPPSDDVDLFSVDSLFNNSRLLGGGKPISKKELTSDDRRRVYSWELKEDEDEDDDVSNLSSTKMLDFSEPVRNIKGDRTIIFWDAMGCPFPLSFSPDLIYEKIKSLLLEKGFSDNIIIWAYVDKYLGDKTWDSRIYFLPGGNESSRRIRMVNDMYLLSWDSPLRSHKGTLILVSDHFLCDPHYNELFGNMRHRYYNLILRVPNSRAIRKISDEWLRPLLGIVGKHFYNDSYFFWNMDDFPVPVDTDLGSVSSNIERALFLMGFEGPLTILNCKKLKYTEEELFNAGDILYLPFSAEAYGDVHPPVHMSYYMLLMVEDTGPMHANVALITNIKSEPDSELDRVMHCLKIRGHNVLVVEPPPDDVDLFSVDSLFNNSRLLGGGKPKSKQELTSDDRRRVYSWELTDDEDEDDDDDVSNLSSTKMLDFSEPVRNIKGDRTIIFWDAMDCPFPLSLSPDLIYEKIKSLILERGGFSDNIIIWAYVDKYLGDKTWDSRIYFLSGGYEASRRNRMINDMYLLSRDAPLRSHKGTLILVSDHFLCDPHYKKLFESMKYRSYDLILAVPRAIRKISDSPDEWLRSILLKIGRVPSEHSNTSEIPDE</sequence>
<evidence type="ECO:0000313" key="1">
    <source>
        <dbReference type="EMBL" id="CAH8324412.1"/>
    </source>
</evidence>
<dbReference type="EMBL" id="CAKOAT010100710">
    <property type="protein sequence ID" value="CAH8324412.1"/>
    <property type="molecule type" value="Genomic_DNA"/>
</dbReference>
<name>A0ABC8JKZ9_ERUVS</name>
<evidence type="ECO:0000313" key="2">
    <source>
        <dbReference type="Proteomes" id="UP001642260"/>
    </source>
</evidence>
<dbReference type="AlphaFoldDB" id="A0ABC8JKZ9"/>
<dbReference type="InterPro" id="IPR024768">
    <property type="entry name" value="Marf1"/>
</dbReference>